<feature type="signal peptide" evidence="1">
    <location>
        <begin position="1"/>
        <end position="18"/>
    </location>
</feature>
<gene>
    <name evidence="2" type="ORF">LTR77_003176</name>
</gene>
<dbReference type="RefSeq" id="XP_064661772.1">
    <property type="nucleotide sequence ID" value="XM_064800433.1"/>
</dbReference>
<name>A0AAV9PGN4_9PEZI</name>
<organism evidence="2 3">
    <name type="scientific">Saxophila tyrrhenica</name>
    <dbReference type="NCBI Taxonomy" id="1690608"/>
    <lineage>
        <taxon>Eukaryota</taxon>
        <taxon>Fungi</taxon>
        <taxon>Dikarya</taxon>
        <taxon>Ascomycota</taxon>
        <taxon>Pezizomycotina</taxon>
        <taxon>Dothideomycetes</taxon>
        <taxon>Dothideomycetidae</taxon>
        <taxon>Mycosphaerellales</taxon>
        <taxon>Extremaceae</taxon>
        <taxon>Saxophila</taxon>
    </lineage>
</organism>
<dbReference type="EMBL" id="JAVRRT010000004">
    <property type="protein sequence ID" value="KAK5173054.1"/>
    <property type="molecule type" value="Genomic_DNA"/>
</dbReference>
<comment type="caution">
    <text evidence="2">The sequence shown here is derived from an EMBL/GenBank/DDBJ whole genome shotgun (WGS) entry which is preliminary data.</text>
</comment>
<keyword evidence="1" id="KW-0732">Signal</keyword>
<accession>A0AAV9PGN4</accession>
<evidence type="ECO:0000256" key="1">
    <source>
        <dbReference type="SAM" id="SignalP"/>
    </source>
</evidence>
<sequence length="517" mass="55654">MIPSSLLLLLGLAAVAAGSPIAVPQDASDGPLYDTNYFCDLLDTDDPEAVANIWNDGYCDGDECRIGSPMTMLDLFTQDGNEAGWLKNLAAQYLENPGDLGDANCGTIGGSCELKVPSCEVLVGEMGLPDLYLIFRAVEGFHSQLNVAQEYLQNNVINNTLLLDQIAADFSKPVDLAEQRRFAEAMTPLAVANSMLLEIKSLLGQIFFVIGGVAGAVSGGASFVGVAAASAVALATSQLAAAQAEEDEDGKKKAEARLAGAKSLQDKAGAAGRGSGAIAAGTYWASMLTERRYQTHEHGTAKHPLTFVFCFQLLSSTHPSFRESIEFAFGQFNTKLVDQALITSGLHIISADVVDTEDECNDWNNEVRVSQTNVFSSLMDDQWSGYGARWVDMGDGNTFVRAKDCDLAKTSADKGQCMNLFRESSLHADEWVVAERTVTDNMIEKYGIDIVGYYKAAYECSKYGNEERTPDEAAVPEDGSLPTCWFGVPADRAKINAPSGGRGGGWNRWDLYPFDHA</sequence>
<proteinExistence type="predicted"/>
<keyword evidence="3" id="KW-1185">Reference proteome</keyword>
<evidence type="ECO:0000313" key="3">
    <source>
        <dbReference type="Proteomes" id="UP001337655"/>
    </source>
</evidence>
<feature type="chain" id="PRO_5043586532" evidence="1">
    <location>
        <begin position="19"/>
        <end position="517"/>
    </location>
</feature>
<dbReference type="GeneID" id="89924523"/>
<protein>
    <submittedName>
        <fullName evidence="2">Uncharacterized protein</fullName>
    </submittedName>
</protein>
<evidence type="ECO:0000313" key="2">
    <source>
        <dbReference type="EMBL" id="KAK5173054.1"/>
    </source>
</evidence>
<reference evidence="2 3" key="1">
    <citation type="submission" date="2023-08" db="EMBL/GenBank/DDBJ databases">
        <title>Black Yeasts Isolated from many extreme environments.</title>
        <authorList>
            <person name="Coleine C."/>
            <person name="Stajich J.E."/>
            <person name="Selbmann L."/>
        </authorList>
    </citation>
    <scope>NUCLEOTIDE SEQUENCE [LARGE SCALE GENOMIC DNA]</scope>
    <source>
        <strain evidence="2 3">CCFEE 5935</strain>
    </source>
</reference>
<dbReference type="AlphaFoldDB" id="A0AAV9PGN4"/>
<dbReference type="Proteomes" id="UP001337655">
    <property type="component" value="Unassembled WGS sequence"/>
</dbReference>